<gene>
    <name evidence="1" type="ORF">MUK42_18494</name>
</gene>
<dbReference type="AlphaFoldDB" id="A0A9E7EXS5"/>
<evidence type="ECO:0000313" key="1">
    <source>
        <dbReference type="EMBL" id="URD83967.1"/>
    </source>
</evidence>
<keyword evidence="2" id="KW-1185">Reference proteome</keyword>
<reference evidence="1" key="1">
    <citation type="submission" date="2022-05" db="EMBL/GenBank/DDBJ databases">
        <title>The Musa troglodytarum L. genome provides insights into the mechanism of non-climacteric behaviour and enrichment of carotenoids.</title>
        <authorList>
            <person name="Wang J."/>
        </authorList>
    </citation>
    <scope>NUCLEOTIDE SEQUENCE</scope>
    <source>
        <tissue evidence="1">Leaf</tissue>
    </source>
</reference>
<evidence type="ECO:0000313" key="2">
    <source>
        <dbReference type="Proteomes" id="UP001055439"/>
    </source>
</evidence>
<sequence>MLLAAFGGGGYNDHDDRDGRSSLDFNLTSFMKTSTTVFVSPSTQILCHPFCKASSRPRLQAANSATELVARPMHSAYPSMNSPSWSRHTPPMLALLNLHLEAPSKFNLIHPEQVFILPILT</sequence>
<name>A0A9E7EXS5_9LILI</name>
<protein>
    <submittedName>
        <fullName evidence="1">Uncharacterized protein</fullName>
    </submittedName>
</protein>
<dbReference type="Proteomes" id="UP001055439">
    <property type="component" value="Chromosome 10"/>
</dbReference>
<accession>A0A9E7EXS5</accession>
<organism evidence="1 2">
    <name type="scientific">Musa troglodytarum</name>
    <name type="common">fe'i banana</name>
    <dbReference type="NCBI Taxonomy" id="320322"/>
    <lineage>
        <taxon>Eukaryota</taxon>
        <taxon>Viridiplantae</taxon>
        <taxon>Streptophyta</taxon>
        <taxon>Embryophyta</taxon>
        <taxon>Tracheophyta</taxon>
        <taxon>Spermatophyta</taxon>
        <taxon>Magnoliopsida</taxon>
        <taxon>Liliopsida</taxon>
        <taxon>Zingiberales</taxon>
        <taxon>Musaceae</taxon>
        <taxon>Musa</taxon>
    </lineage>
</organism>
<proteinExistence type="predicted"/>
<dbReference type="EMBL" id="CP097503">
    <property type="protein sequence ID" value="URD83967.1"/>
    <property type="molecule type" value="Genomic_DNA"/>
</dbReference>